<protein>
    <submittedName>
        <fullName evidence="1">Uncharacterized protein</fullName>
    </submittedName>
</protein>
<reference evidence="2" key="1">
    <citation type="submission" date="2024-07" db="EMBL/GenBank/DDBJ databases">
        <title>Two chromosome-level genome assemblies of Korean endemic species Abeliophyllum distichum and Forsythia ovata (Oleaceae).</title>
        <authorList>
            <person name="Jang H."/>
        </authorList>
    </citation>
    <scope>NUCLEOTIDE SEQUENCE [LARGE SCALE GENOMIC DNA]</scope>
</reference>
<dbReference type="AlphaFoldDB" id="A0ABD1WHU4"/>
<evidence type="ECO:0000313" key="2">
    <source>
        <dbReference type="Proteomes" id="UP001604277"/>
    </source>
</evidence>
<comment type="caution">
    <text evidence="1">The sequence shown here is derived from an EMBL/GenBank/DDBJ whole genome shotgun (WGS) entry which is preliminary data.</text>
</comment>
<organism evidence="1 2">
    <name type="scientific">Forsythia ovata</name>
    <dbReference type="NCBI Taxonomy" id="205694"/>
    <lineage>
        <taxon>Eukaryota</taxon>
        <taxon>Viridiplantae</taxon>
        <taxon>Streptophyta</taxon>
        <taxon>Embryophyta</taxon>
        <taxon>Tracheophyta</taxon>
        <taxon>Spermatophyta</taxon>
        <taxon>Magnoliopsida</taxon>
        <taxon>eudicotyledons</taxon>
        <taxon>Gunneridae</taxon>
        <taxon>Pentapetalae</taxon>
        <taxon>asterids</taxon>
        <taxon>lamiids</taxon>
        <taxon>Lamiales</taxon>
        <taxon>Oleaceae</taxon>
        <taxon>Forsythieae</taxon>
        <taxon>Forsythia</taxon>
    </lineage>
</organism>
<gene>
    <name evidence="1" type="ORF">Fot_10774</name>
</gene>
<dbReference type="EMBL" id="JBFOLJ010000003">
    <property type="protein sequence ID" value="KAL2549244.1"/>
    <property type="molecule type" value="Genomic_DNA"/>
</dbReference>
<name>A0ABD1WHU4_9LAMI</name>
<evidence type="ECO:0000313" key="1">
    <source>
        <dbReference type="EMBL" id="KAL2549244.1"/>
    </source>
</evidence>
<proteinExistence type="predicted"/>
<keyword evidence="2" id="KW-1185">Reference proteome</keyword>
<sequence length="136" mass="15135">MVCIVTCCPATCIRNNMNNFKTIQHNESRGCPSGKFRHSRAEVTVLKLLANIFLNPSDQFTNQATPIYMKPAGLPVLDRLSCYVVNYPIQTGLGQGSVVQVFKPCFTLRKVFAIVRGDDSKRNVVQESHPQEGSTM</sequence>
<accession>A0ABD1WHU4</accession>
<dbReference type="Proteomes" id="UP001604277">
    <property type="component" value="Unassembled WGS sequence"/>
</dbReference>